<evidence type="ECO:0000313" key="2">
    <source>
        <dbReference type="EMBL" id="RCN49191.1"/>
    </source>
</evidence>
<keyword evidence="3" id="KW-1185">Reference proteome</keyword>
<gene>
    <name evidence="2" type="ORF">ANCCAN_04764</name>
</gene>
<reference evidence="2 3" key="1">
    <citation type="submission" date="2014-10" db="EMBL/GenBank/DDBJ databases">
        <title>Draft genome of the hookworm Ancylostoma caninum.</title>
        <authorList>
            <person name="Mitreva M."/>
        </authorList>
    </citation>
    <scope>NUCLEOTIDE SEQUENCE [LARGE SCALE GENOMIC DNA]</scope>
    <source>
        <strain evidence="2 3">Baltimore</strain>
    </source>
</reference>
<comment type="caution">
    <text evidence="2">The sequence shown here is derived from an EMBL/GenBank/DDBJ whole genome shotgun (WGS) entry which is preliminary data.</text>
</comment>
<name>A0A368GXV8_ANCCA</name>
<dbReference type="AlphaFoldDB" id="A0A368GXV8"/>
<proteinExistence type="predicted"/>
<evidence type="ECO:0000256" key="1">
    <source>
        <dbReference type="SAM" id="MobiDB-lite"/>
    </source>
</evidence>
<sequence>ETHSFQSREISGRPDDLPLARVTSSTFVVVPTIKPEPEIEAKISQSVTQIPDQSTLRKAYLPHHSRLVDSPSAAGSGVLLSPRDRDSSPQHSDREIVSGYCYQIATKMKISV</sequence>
<dbReference type="EMBL" id="JOJR01000037">
    <property type="protein sequence ID" value="RCN49191.1"/>
    <property type="molecule type" value="Genomic_DNA"/>
</dbReference>
<accession>A0A368GXV8</accession>
<protein>
    <submittedName>
        <fullName evidence="2">Uncharacterized protein</fullName>
    </submittedName>
</protein>
<organism evidence="2 3">
    <name type="scientific">Ancylostoma caninum</name>
    <name type="common">Dog hookworm</name>
    <dbReference type="NCBI Taxonomy" id="29170"/>
    <lineage>
        <taxon>Eukaryota</taxon>
        <taxon>Metazoa</taxon>
        <taxon>Ecdysozoa</taxon>
        <taxon>Nematoda</taxon>
        <taxon>Chromadorea</taxon>
        <taxon>Rhabditida</taxon>
        <taxon>Rhabditina</taxon>
        <taxon>Rhabditomorpha</taxon>
        <taxon>Strongyloidea</taxon>
        <taxon>Ancylostomatidae</taxon>
        <taxon>Ancylostomatinae</taxon>
        <taxon>Ancylostoma</taxon>
    </lineage>
</organism>
<dbReference type="Proteomes" id="UP000252519">
    <property type="component" value="Unassembled WGS sequence"/>
</dbReference>
<feature type="compositionally biased region" description="Basic and acidic residues" evidence="1">
    <location>
        <begin position="82"/>
        <end position="94"/>
    </location>
</feature>
<feature type="region of interest" description="Disordered" evidence="1">
    <location>
        <begin position="64"/>
        <end position="94"/>
    </location>
</feature>
<evidence type="ECO:0000313" key="3">
    <source>
        <dbReference type="Proteomes" id="UP000252519"/>
    </source>
</evidence>
<feature type="non-terminal residue" evidence="2">
    <location>
        <position position="1"/>
    </location>
</feature>